<feature type="domain" description="HTH tetR-type" evidence="3">
    <location>
        <begin position="5"/>
        <end position="65"/>
    </location>
</feature>
<dbReference type="InterPro" id="IPR009057">
    <property type="entry name" value="Homeodomain-like_sf"/>
</dbReference>
<keyword evidence="5" id="KW-1185">Reference proteome</keyword>
<dbReference type="PRINTS" id="PR00455">
    <property type="entry name" value="HTHTETR"/>
</dbReference>
<evidence type="ECO:0000256" key="1">
    <source>
        <dbReference type="ARBA" id="ARBA00023125"/>
    </source>
</evidence>
<dbReference type="InterPro" id="IPR001647">
    <property type="entry name" value="HTH_TetR"/>
</dbReference>
<name>A0A4P7W5F3_9BACT</name>
<proteinExistence type="predicted"/>
<dbReference type="PROSITE" id="PS50977">
    <property type="entry name" value="HTH_TETR_2"/>
    <property type="match status" value="1"/>
</dbReference>
<dbReference type="Gene3D" id="1.10.357.10">
    <property type="entry name" value="Tetracycline Repressor, domain 2"/>
    <property type="match status" value="1"/>
</dbReference>
<dbReference type="SUPFAM" id="SSF46689">
    <property type="entry name" value="Homeodomain-like"/>
    <property type="match status" value="1"/>
</dbReference>
<dbReference type="GO" id="GO:0003677">
    <property type="term" value="F:DNA binding"/>
    <property type="evidence" value="ECO:0007669"/>
    <property type="project" value="UniProtKB-UniRule"/>
</dbReference>
<feature type="DNA-binding region" description="H-T-H motif" evidence="2">
    <location>
        <begin position="28"/>
        <end position="47"/>
    </location>
</feature>
<sequence>MTMASKTRERLLDVARQLFASNGVEKTTMNDIATASDKGRRTIYTYFKNKKEIYDAVIERESEAIVMKLKAVVMSDLEPAEKFERFLEARFDIVEETIKASATSQIISYLTLDYKRLERIRTLAVAKEQLLISRMIDEGIGKGVFDPVQARLLPEVYQMIFQGVDYCHLSGNFSQFNFTVSDIRESTIKFLINTIIKKNHQYS</sequence>
<dbReference type="Gene3D" id="1.10.10.60">
    <property type="entry name" value="Homeodomain-like"/>
    <property type="match status" value="1"/>
</dbReference>
<keyword evidence="1 2" id="KW-0238">DNA-binding</keyword>
<evidence type="ECO:0000259" key="3">
    <source>
        <dbReference type="PROSITE" id="PS50977"/>
    </source>
</evidence>
<gene>
    <name evidence="4" type="ORF">E7747_13060</name>
</gene>
<dbReference type="RefSeq" id="WP_123614729.1">
    <property type="nucleotide sequence ID" value="NZ_CAXHQF010000033.1"/>
</dbReference>
<protein>
    <submittedName>
        <fullName evidence="4">TetR/AcrR family transcriptional regulator</fullName>
    </submittedName>
</protein>
<organism evidence="4 5">
    <name type="scientific">Duncaniella dubosii</name>
    <dbReference type="NCBI Taxonomy" id="2518971"/>
    <lineage>
        <taxon>Bacteria</taxon>
        <taxon>Pseudomonadati</taxon>
        <taxon>Bacteroidota</taxon>
        <taxon>Bacteroidia</taxon>
        <taxon>Bacteroidales</taxon>
        <taxon>Muribaculaceae</taxon>
        <taxon>Duncaniella</taxon>
    </lineage>
</organism>
<dbReference type="InterPro" id="IPR050624">
    <property type="entry name" value="HTH-type_Tx_Regulator"/>
</dbReference>
<evidence type="ECO:0000313" key="4">
    <source>
        <dbReference type="EMBL" id="QCD43122.1"/>
    </source>
</evidence>
<dbReference type="AlphaFoldDB" id="A0A4P7W5F3"/>
<dbReference type="Proteomes" id="UP000297149">
    <property type="component" value="Chromosome"/>
</dbReference>
<evidence type="ECO:0000313" key="5">
    <source>
        <dbReference type="Proteomes" id="UP000297149"/>
    </source>
</evidence>
<dbReference type="PANTHER" id="PTHR43479">
    <property type="entry name" value="ACREF/ENVCD OPERON REPRESSOR-RELATED"/>
    <property type="match status" value="1"/>
</dbReference>
<dbReference type="KEGG" id="ddb:E7747_13060"/>
<dbReference type="EMBL" id="CP039396">
    <property type="protein sequence ID" value="QCD43122.1"/>
    <property type="molecule type" value="Genomic_DNA"/>
</dbReference>
<accession>A0A4P7W5F3</accession>
<evidence type="ECO:0000256" key="2">
    <source>
        <dbReference type="PROSITE-ProRule" id="PRU00335"/>
    </source>
</evidence>
<reference evidence="5" key="1">
    <citation type="submission" date="2019-02" db="EMBL/GenBank/DDBJ databases">
        <title>Isolation and identification of novel species under the genus Muribaculum.</title>
        <authorList>
            <person name="Miyake S."/>
            <person name="Ding Y."/>
            <person name="Low A."/>
            <person name="Soh M."/>
            <person name="Seedorf H."/>
        </authorList>
    </citation>
    <scope>NUCLEOTIDE SEQUENCE [LARGE SCALE GENOMIC DNA]</scope>
    <source>
        <strain evidence="5">H5</strain>
    </source>
</reference>
<dbReference type="Pfam" id="PF00440">
    <property type="entry name" value="TetR_N"/>
    <property type="match status" value="1"/>
</dbReference>
<dbReference type="PANTHER" id="PTHR43479:SF11">
    <property type="entry name" value="ACREF_ENVCD OPERON REPRESSOR-RELATED"/>
    <property type="match status" value="1"/>
</dbReference>